<sequence length="153" mass="15818">MHGVPPRRAGVPVGVCCGRGDLPPPGRTASGAPLAAASLLRRRRRPVPPPAEENDDDPLLSRRRSVASARKWAGWPQGGAAAQVPRGPDGASGGGGQGRHGGRACKKSMGSVRKETRAFLPETVPPFCSTFLAPADVAREVSSSKAPRTSSPD</sequence>
<name>F2DGF2_HORVV</name>
<organism evidence="2">
    <name type="scientific">Hordeum vulgare subsp. vulgare</name>
    <name type="common">Domesticated barley</name>
    <dbReference type="NCBI Taxonomy" id="112509"/>
    <lineage>
        <taxon>Eukaryota</taxon>
        <taxon>Viridiplantae</taxon>
        <taxon>Streptophyta</taxon>
        <taxon>Embryophyta</taxon>
        <taxon>Tracheophyta</taxon>
        <taxon>Spermatophyta</taxon>
        <taxon>Magnoliopsida</taxon>
        <taxon>Liliopsida</taxon>
        <taxon>Poales</taxon>
        <taxon>Poaceae</taxon>
        <taxon>BOP clade</taxon>
        <taxon>Pooideae</taxon>
        <taxon>Triticodae</taxon>
        <taxon>Triticeae</taxon>
        <taxon>Hordeinae</taxon>
        <taxon>Hordeum</taxon>
    </lineage>
</organism>
<feature type="compositionally biased region" description="Gly residues" evidence="1">
    <location>
        <begin position="90"/>
        <end position="99"/>
    </location>
</feature>
<feature type="compositionally biased region" description="Low complexity" evidence="1">
    <location>
        <begin position="66"/>
        <end position="89"/>
    </location>
</feature>
<reference evidence="2" key="1">
    <citation type="journal article" date="2011" name="Plant Physiol.">
        <title>Comprehensive sequence analysis of 24,783 barley full-length cDNAs derived from 12 clone libraries.</title>
        <authorList>
            <person name="Matsumoto T."/>
            <person name="Tanaka T."/>
            <person name="Sakai H."/>
            <person name="Amano N."/>
            <person name="Kanamori H."/>
            <person name="Kurita K."/>
            <person name="Kikuta A."/>
            <person name="Kamiya K."/>
            <person name="Yamamoto M."/>
            <person name="Ikawa H."/>
            <person name="Fujii N."/>
            <person name="Hori K."/>
            <person name="Itoh T."/>
            <person name="Sato K."/>
        </authorList>
    </citation>
    <scope>NUCLEOTIDE SEQUENCE</scope>
</reference>
<dbReference type="InParanoid" id="F2DGF2"/>
<protein>
    <submittedName>
        <fullName evidence="2">Predicted protein</fullName>
    </submittedName>
</protein>
<feature type="region of interest" description="Disordered" evidence="1">
    <location>
        <begin position="1"/>
        <end position="120"/>
    </location>
</feature>
<accession>F2DGF2</accession>
<dbReference type="EMBL" id="AK362969">
    <property type="protein sequence ID" value="BAJ94173.1"/>
    <property type="molecule type" value="mRNA"/>
</dbReference>
<evidence type="ECO:0000313" key="2">
    <source>
        <dbReference type="EMBL" id="BAJ94173.1"/>
    </source>
</evidence>
<proteinExistence type="evidence at transcript level"/>
<evidence type="ECO:0000256" key="1">
    <source>
        <dbReference type="SAM" id="MobiDB-lite"/>
    </source>
</evidence>
<dbReference type="AlphaFoldDB" id="F2DGF2"/>
<feature type="compositionally biased region" description="Low complexity" evidence="1">
    <location>
        <begin position="1"/>
        <end position="15"/>
    </location>
</feature>